<dbReference type="PANTHER" id="PTHR48081:SF8">
    <property type="entry name" value="ALPHA_BETA HYDROLASE FOLD-3 DOMAIN-CONTAINING PROTEIN-RELATED"/>
    <property type="match status" value="1"/>
</dbReference>
<dbReference type="InterPro" id="IPR033140">
    <property type="entry name" value="Lipase_GDXG_put_SER_AS"/>
</dbReference>
<evidence type="ECO:0000313" key="7">
    <source>
        <dbReference type="Proteomes" id="UP000294980"/>
    </source>
</evidence>
<dbReference type="Proteomes" id="UP000294980">
    <property type="component" value="Unassembled WGS sequence"/>
</dbReference>
<dbReference type="EMBL" id="SLWX01000007">
    <property type="protein sequence ID" value="TCO75652.1"/>
    <property type="molecule type" value="Genomic_DNA"/>
</dbReference>
<evidence type="ECO:0000313" key="6">
    <source>
        <dbReference type="EMBL" id="TCO75652.1"/>
    </source>
</evidence>
<feature type="transmembrane region" description="Helical" evidence="4">
    <location>
        <begin position="12"/>
        <end position="29"/>
    </location>
</feature>
<feature type="active site" evidence="3">
    <location>
        <position position="198"/>
    </location>
</feature>
<organism evidence="6 7">
    <name type="scientific">Chromatocurvus halotolerans</name>
    <dbReference type="NCBI Taxonomy" id="1132028"/>
    <lineage>
        <taxon>Bacteria</taxon>
        <taxon>Pseudomonadati</taxon>
        <taxon>Pseudomonadota</taxon>
        <taxon>Gammaproteobacteria</taxon>
        <taxon>Cellvibrionales</taxon>
        <taxon>Halieaceae</taxon>
        <taxon>Chromatocurvus</taxon>
    </lineage>
</organism>
<keyword evidence="7" id="KW-1185">Reference proteome</keyword>
<accession>A0A4R2KS88</accession>
<feature type="domain" description="Alpha/beta hydrolase fold-3" evidence="5">
    <location>
        <begin position="120"/>
        <end position="334"/>
    </location>
</feature>
<comment type="similarity">
    <text evidence="1">Belongs to the 'GDXG' lipolytic enzyme family.</text>
</comment>
<dbReference type="PROSITE" id="PS01173">
    <property type="entry name" value="LIPASE_GDXG_HIS"/>
    <property type="match status" value="1"/>
</dbReference>
<name>A0A4R2KS88_9GAMM</name>
<reference evidence="6 7" key="1">
    <citation type="submission" date="2019-03" db="EMBL/GenBank/DDBJ databases">
        <title>Genomic Encyclopedia of Type Strains, Phase IV (KMG-IV): sequencing the most valuable type-strain genomes for metagenomic binning, comparative biology and taxonomic classification.</title>
        <authorList>
            <person name="Goeker M."/>
        </authorList>
    </citation>
    <scope>NUCLEOTIDE SEQUENCE [LARGE SCALE GENOMIC DNA]</scope>
    <source>
        <strain evidence="6 7">DSM 23344</strain>
    </source>
</reference>
<evidence type="ECO:0000256" key="3">
    <source>
        <dbReference type="PROSITE-ProRule" id="PRU10038"/>
    </source>
</evidence>
<dbReference type="PROSITE" id="PS01174">
    <property type="entry name" value="LIPASE_GDXG_SER"/>
    <property type="match status" value="1"/>
</dbReference>
<evidence type="ECO:0000256" key="4">
    <source>
        <dbReference type="SAM" id="Phobius"/>
    </source>
</evidence>
<dbReference type="Pfam" id="PF07859">
    <property type="entry name" value="Abhydrolase_3"/>
    <property type="match status" value="1"/>
</dbReference>
<dbReference type="AlphaFoldDB" id="A0A4R2KS88"/>
<dbReference type="InterPro" id="IPR029058">
    <property type="entry name" value="AB_hydrolase_fold"/>
</dbReference>
<evidence type="ECO:0000256" key="2">
    <source>
        <dbReference type="ARBA" id="ARBA00022801"/>
    </source>
</evidence>
<dbReference type="Gene3D" id="3.40.50.1820">
    <property type="entry name" value="alpha/beta hydrolase"/>
    <property type="match status" value="1"/>
</dbReference>
<dbReference type="InterPro" id="IPR050300">
    <property type="entry name" value="GDXG_lipolytic_enzyme"/>
</dbReference>
<dbReference type="InterPro" id="IPR002168">
    <property type="entry name" value="Lipase_GDXG_HIS_AS"/>
</dbReference>
<comment type="caution">
    <text evidence="6">The sequence shown here is derived from an EMBL/GenBank/DDBJ whole genome shotgun (WGS) entry which is preliminary data.</text>
</comment>
<dbReference type="PANTHER" id="PTHR48081">
    <property type="entry name" value="AB HYDROLASE SUPERFAMILY PROTEIN C4A8.06C"/>
    <property type="match status" value="1"/>
</dbReference>
<dbReference type="InterPro" id="IPR013094">
    <property type="entry name" value="AB_hydrolase_3"/>
</dbReference>
<evidence type="ECO:0000259" key="5">
    <source>
        <dbReference type="Pfam" id="PF07859"/>
    </source>
</evidence>
<keyword evidence="4" id="KW-0812">Transmembrane</keyword>
<evidence type="ECO:0000256" key="1">
    <source>
        <dbReference type="ARBA" id="ARBA00010515"/>
    </source>
</evidence>
<sequence length="368" mass="41051">MRLTFHRSICMIWVILIIVALVWFSVSYLRGENLRYLDRPPQPSPDTRPSDAHHAVVEQLRGFARVGEGESGFGRIKAIRELMDSIPAGKSYASTFTRVQRDGISGEWVQSPGVDTRRRVLYIHGGAWFAGSPLSHRPVTDKLSQTLNAAVFALDYRLLPEYRRIDGIVDSREGYRWILHNGPEDAEPPDFLLVAGDSAGGSLTLDVIAWARDSGLRMPDAAVALSPSTDTTMTSPSLRDNIETDPMLGPAFAKLVKVPTPVLWWYYWFSWRIPPRDPRVSPLRGNLEKLPPVLIIASEAEMLIDDARRYAAKAQAAGSPVQLQTWPHMVHVWPMFTPELPEAEEAYANIAEFVAALEMPKQVQAGSA</sequence>
<gene>
    <name evidence="6" type="ORF">EV688_10770</name>
</gene>
<keyword evidence="4" id="KW-0472">Membrane</keyword>
<protein>
    <submittedName>
        <fullName evidence="6">Acetyl esterase/lipase</fullName>
    </submittedName>
</protein>
<proteinExistence type="inferred from homology"/>
<dbReference type="GO" id="GO:0016787">
    <property type="term" value="F:hydrolase activity"/>
    <property type="evidence" value="ECO:0007669"/>
    <property type="project" value="UniProtKB-KW"/>
</dbReference>
<keyword evidence="4" id="KW-1133">Transmembrane helix</keyword>
<keyword evidence="2" id="KW-0378">Hydrolase</keyword>
<dbReference type="SUPFAM" id="SSF53474">
    <property type="entry name" value="alpha/beta-Hydrolases"/>
    <property type="match status" value="1"/>
</dbReference>